<feature type="compositionally biased region" description="Basic and acidic residues" evidence="1">
    <location>
        <begin position="452"/>
        <end position="471"/>
    </location>
</feature>
<keyword evidence="4" id="KW-1185">Reference proteome</keyword>
<feature type="transmembrane region" description="Helical" evidence="2">
    <location>
        <begin position="375"/>
        <end position="396"/>
    </location>
</feature>
<sequence>MVRTNISKGKDRTTKSTSKDRCREGSSSFEGQNNIPLYSSVNKLTKSELGKTMPQSISISNIGYDEVCDFNVQNEDYDHIERVGRRADVDMVYSLTTYQKTEDDYDISENSCVAIEGQTTKELICASKTVLVIDNAWLSNERCGSAPSLSSLTANVVDYCKRNSTCAVPILKIKENFVNINYHCLDLQGTITPKGTSEQTSKIATFSSTTLLQTKDSSIDAQNSEMCVDIPGNSKKNISCPQNTEFRFKVGWFGSNENMCEPGLLITNKTKSRIRQINKTIFQNVFCKTIPCELDNKGKVVDHIAVFFICKVNAKNTSILHISTPSYEPASVVSVTIYQNQSESSINNSSVHVSDITFAHHNETTGSTNKRHSTLITAIIVSIIAILCIVGLVYLYKRKYNPTWCSKTDTNSVMSIQDMHQQKDEHDYMTVYDIDDPQHENPSFVIEQNKDKNYDKLRRPDQDTNDYDKLQESTSQKYENSAKEHKLNTDLANQLQESLKYENSETNATKDFKSQSNLGESIASKLYESIDNCNSDSLTESTPYAYIE</sequence>
<organism evidence="3 4">
    <name type="scientific">Mytilus galloprovincialis</name>
    <name type="common">Mediterranean mussel</name>
    <dbReference type="NCBI Taxonomy" id="29158"/>
    <lineage>
        <taxon>Eukaryota</taxon>
        <taxon>Metazoa</taxon>
        <taxon>Spiralia</taxon>
        <taxon>Lophotrochozoa</taxon>
        <taxon>Mollusca</taxon>
        <taxon>Bivalvia</taxon>
        <taxon>Autobranchia</taxon>
        <taxon>Pteriomorphia</taxon>
        <taxon>Mytilida</taxon>
        <taxon>Mytiloidea</taxon>
        <taxon>Mytilidae</taxon>
        <taxon>Mytilinae</taxon>
        <taxon>Mytilus</taxon>
    </lineage>
</organism>
<comment type="caution">
    <text evidence="3">The sequence shown here is derived from an EMBL/GenBank/DDBJ whole genome shotgun (WGS) entry which is preliminary data.</text>
</comment>
<dbReference type="EMBL" id="UYJE01004264">
    <property type="protein sequence ID" value="VDI26642.1"/>
    <property type="molecule type" value="Genomic_DNA"/>
</dbReference>
<reference evidence="3" key="1">
    <citation type="submission" date="2018-11" db="EMBL/GenBank/DDBJ databases">
        <authorList>
            <person name="Alioto T."/>
            <person name="Alioto T."/>
        </authorList>
    </citation>
    <scope>NUCLEOTIDE SEQUENCE</scope>
</reference>
<feature type="region of interest" description="Disordered" evidence="1">
    <location>
        <begin position="1"/>
        <end position="33"/>
    </location>
</feature>
<feature type="region of interest" description="Disordered" evidence="1">
    <location>
        <begin position="452"/>
        <end position="485"/>
    </location>
</feature>
<proteinExistence type="predicted"/>
<dbReference type="Proteomes" id="UP000596742">
    <property type="component" value="Unassembled WGS sequence"/>
</dbReference>
<accession>A0A8B6E0R4</accession>
<keyword evidence="2" id="KW-0812">Transmembrane</keyword>
<evidence type="ECO:0000256" key="2">
    <source>
        <dbReference type="SAM" id="Phobius"/>
    </source>
</evidence>
<keyword evidence="2" id="KW-0472">Membrane</keyword>
<protein>
    <submittedName>
        <fullName evidence="3">Uncharacterized protein</fullName>
    </submittedName>
</protein>
<name>A0A8B6E0R4_MYTGA</name>
<feature type="compositionally biased region" description="Basic and acidic residues" evidence="1">
    <location>
        <begin position="8"/>
        <end position="24"/>
    </location>
</feature>
<dbReference type="OrthoDB" id="10332284at2759"/>
<dbReference type="AlphaFoldDB" id="A0A8B6E0R4"/>
<gene>
    <name evidence="3" type="ORF">MGAL_10B071538</name>
</gene>
<evidence type="ECO:0000313" key="3">
    <source>
        <dbReference type="EMBL" id="VDI26642.1"/>
    </source>
</evidence>
<evidence type="ECO:0000256" key="1">
    <source>
        <dbReference type="SAM" id="MobiDB-lite"/>
    </source>
</evidence>
<evidence type="ECO:0000313" key="4">
    <source>
        <dbReference type="Proteomes" id="UP000596742"/>
    </source>
</evidence>
<keyword evidence="2" id="KW-1133">Transmembrane helix</keyword>